<proteinExistence type="predicted"/>
<name>A0A9P0Z6X0_CUSEU</name>
<keyword evidence="1" id="KW-1133">Transmembrane helix</keyword>
<gene>
    <name evidence="2" type="ORF">CEURO_LOCUS10549</name>
</gene>
<reference evidence="2" key="1">
    <citation type="submission" date="2022-07" db="EMBL/GenBank/DDBJ databases">
        <authorList>
            <person name="Macas J."/>
            <person name="Novak P."/>
            <person name="Neumann P."/>
        </authorList>
    </citation>
    <scope>NUCLEOTIDE SEQUENCE</scope>
</reference>
<accession>A0A9P0Z6X0</accession>
<sequence>MEAFAASSSGSNGPGHIGIAESYTRLPFLYFSLMLVWFLSVCLWTYHTCRTRHFQINKLQWTLTSVPLIKALQLMLCFLFWSSCFYAHVCSLLISFGVYLTGVLSQAVTFVAFLIISHGYCITRESLSVFDRRTTASLGCVFYLTLIGYRASIPYFSVLLVLNYSILFYVIFSHIYQNLLLLREQLTIVENEDVPGMHDAIYMKYTMLKKFQCAMHIVAVAELAVMIFINMESSVDSYWLRLLIREWAHFSIILFIGWTFKSKDLGSNFGVTLKPEGKRRLPPIYSIEMDGATFRDFNSHEWHIGVPTSSSKKGSLPGSVLVVIQHPRMMKSISALTTS</sequence>
<feature type="transmembrane region" description="Helical" evidence="1">
    <location>
        <begin position="94"/>
        <end position="117"/>
    </location>
</feature>
<organism evidence="2 3">
    <name type="scientific">Cuscuta europaea</name>
    <name type="common">European dodder</name>
    <dbReference type="NCBI Taxonomy" id="41803"/>
    <lineage>
        <taxon>Eukaryota</taxon>
        <taxon>Viridiplantae</taxon>
        <taxon>Streptophyta</taxon>
        <taxon>Embryophyta</taxon>
        <taxon>Tracheophyta</taxon>
        <taxon>Spermatophyta</taxon>
        <taxon>Magnoliopsida</taxon>
        <taxon>eudicotyledons</taxon>
        <taxon>Gunneridae</taxon>
        <taxon>Pentapetalae</taxon>
        <taxon>asterids</taxon>
        <taxon>lamiids</taxon>
        <taxon>Solanales</taxon>
        <taxon>Convolvulaceae</taxon>
        <taxon>Cuscuteae</taxon>
        <taxon>Cuscuta</taxon>
        <taxon>Cuscuta subgen. Cuscuta</taxon>
    </lineage>
</organism>
<keyword evidence="3" id="KW-1185">Reference proteome</keyword>
<dbReference type="PANTHER" id="PTHR36329:SF1">
    <property type="entry name" value="TRANSMEMBRANE PROTEIN"/>
    <property type="match status" value="1"/>
</dbReference>
<dbReference type="OrthoDB" id="2016402at2759"/>
<keyword evidence="1" id="KW-0472">Membrane</keyword>
<dbReference type="AlphaFoldDB" id="A0A9P0Z6X0"/>
<keyword evidence="1" id="KW-0812">Transmembrane</keyword>
<evidence type="ECO:0000256" key="1">
    <source>
        <dbReference type="SAM" id="Phobius"/>
    </source>
</evidence>
<comment type="caution">
    <text evidence="2">The sequence shown here is derived from an EMBL/GenBank/DDBJ whole genome shotgun (WGS) entry which is preliminary data.</text>
</comment>
<dbReference type="EMBL" id="CAMAPE010000019">
    <property type="protein sequence ID" value="CAH9088560.1"/>
    <property type="molecule type" value="Genomic_DNA"/>
</dbReference>
<feature type="transmembrane region" description="Helical" evidence="1">
    <location>
        <begin position="28"/>
        <end position="47"/>
    </location>
</feature>
<feature type="transmembrane region" description="Helical" evidence="1">
    <location>
        <begin position="213"/>
        <end position="231"/>
    </location>
</feature>
<feature type="transmembrane region" description="Helical" evidence="1">
    <location>
        <begin position="68"/>
        <end position="88"/>
    </location>
</feature>
<dbReference type="PANTHER" id="PTHR36329">
    <property type="entry name" value="TRANSMEMBRANE PROTEIN"/>
    <property type="match status" value="1"/>
</dbReference>
<evidence type="ECO:0000313" key="3">
    <source>
        <dbReference type="Proteomes" id="UP001152484"/>
    </source>
</evidence>
<feature type="transmembrane region" description="Helical" evidence="1">
    <location>
        <begin position="155"/>
        <end position="176"/>
    </location>
</feature>
<protein>
    <submittedName>
        <fullName evidence="2">Uncharacterized protein</fullName>
    </submittedName>
</protein>
<dbReference type="Proteomes" id="UP001152484">
    <property type="component" value="Unassembled WGS sequence"/>
</dbReference>
<evidence type="ECO:0000313" key="2">
    <source>
        <dbReference type="EMBL" id="CAH9088560.1"/>
    </source>
</evidence>